<comment type="caution">
    <text evidence="2">The sequence shown here is derived from an EMBL/GenBank/DDBJ whole genome shotgun (WGS) entry which is preliminary data.</text>
</comment>
<organism evidence="2 3">
    <name type="scientific">Didymosphaeria variabile</name>
    <dbReference type="NCBI Taxonomy" id="1932322"/>
    <lineage>
        <taxon>Eukaryota</taxon>
        <taxon>Fungi</taxon>
        <taxon>Dikarya</taxon>
        <taxon>Ascomycota</taxon>
        <taxon>Pezizomycotina</taxon>
        <taxon>Dothideomycetes</taxon>
        <taxon>Pleosporomycetidae</taxon>
        <taxon>Pleosporales</taxon>
        <taxon>Massarineae</taxon>
        <taxon>Didymosphaeriaceae</taxon>
        <taxon>Didymosphaeria</taxon>
    </lineage>
</organism>
<dbReference type="GeneID" id="80915633"/>
<feature type="compositionally biased region" description="Basic and acidic residues" evidence="1">
    <location>
        <begin position="127"/>
        <end position="137"/>
    </location>
</feature>
<dbReference type="Proteomes" id="UP001140513">
    <property type="component" value="Unassembled WGS sequence"/>
</dbReference>
<protein>
    <submittedName>
        <fullName evidence="2">Uncharacterized protein</fullName>
    </submittedName>
</protein>
<evidence type="ECO:0000313" key="2">
    <source>
        <dbReference type="EMBL" id="KAJ4344363.1"/>
    </source>
</evidence>
<keyword evidence="3" id="KW-1185">Reference proteome</keyword>
<dbReference type="EMBL" id="JAPEUX010000010">
    <property type="protein sequence ID" value="KAJ4344363.1"/>
    <property type="molecule type" value="Genomic_DNA"/>
</dbReference>
<name>A0A9W8X8M4_9PLEO</name>
<sequence>MNHELTTEHMDMIAQYDENMSASMTRINDIVAMIEGLPAAVEGDFGVYAKKTKPAVPPHAQERLDQHALNRLLVGAQENHYGVGAYGEMIVMESDDQGDDPEAPTQLIETSSVHVKKASRQKTKQKMKTEKVLEKAK</sequence>
<reference evidence="2" key="1">
    <citation type="submission" date="2022-10" db="EMBL/GenBank/DDBJ databases">
        <title>Tapping the CABI collections for fungal endophytes: first genome assemblies for Collariella, Neodidymelliopsis, Ascochyta clinopodiicola, Didymella pomorum, Didymosphaeria variabile, Neocosmospora piperis and Neocucurbitaria cava.</title>
        <authorList>
            <person name="Hill R."/>
        </authorList>
    </citation>
    <scope>NUCLEOTIDE SEQUENCE</scope>
    <source>
        <strain evidence="2">IMI 356815</strain>
    </source>
</reference>
<evidence type="ECO:0000313" key="3">
    <source>
        <dbReference type="Proteomes" id="UP001140513"/>
    </source>
</evidence>
<feature type="compositionally biased region" description="Basic residues" evidence="1">
    <location>
        <begin position="114"/>
        <end position="126"/>
    </location>
</feature>
<dbReference type="AlphaFoldDB" id="A0A9W8X8M4"/>
<accession>A0A9W8X8M4</accession>
<proteinExistence type="predicted"/>
<dbReference type="OrthoDB" id="5245302at2759"/>
<gene>
    <name evidence="2" type="ORF">N0V89_012103</name>
</gene>
<evidence type="ECO:0000256" key="1">
    <source>
        <dbReference type="SAM" id="MobiDB-lite"/>
    </source>
</evidence>
<dbReference type="RefSeq" id="XP_056064815.1">
    <property type="nucleotide sequence ID" value="XM_056220828.1"/>
</dbReference>
<feature type="region of interest" description="Disordered" evidence="1">
    <location>
        <begin position="111"/>
        <end position="137"/>
    </location>
</feature>